<dbReference type="RefSeq" id="WP_201694525.1">
    <property type="nucleotide sequence ID" value="NZ_CAJHCQ010000001.1"/>
</dbReference>
<gene>
    <name evidence="1" type="ORF">LMG27952_00746</name>
</gene>
<proteinExistence type="predicted"/>
<dbReference type="EMBL" id="CAJHCQ010000001">
    <property type="protein sequence ID" value="CAD6513599.1"/>
    <property type="molecule type" value="Genomic_DNA"/>
</dbReference>
<accession>A0ABN7HF76</accession>
<organism evidence="1 2">
    <name type="scientific">Paraburkholderia hiiakae</name>
    <dbReference type="NCBI Taxonomy" id="1081782"/>
    <lineage>
        <taxon>Bacteria</taxon>
        <taxon>Pseudomonadati</taxon>
        <taxon>Pseudomonadota</taxon>
        <taxon>Betaproteobacteria</taxon>
        <taxon>Burkholderiales</taxon>
        <taxon>Burkholderiaceae</taxon>
        <taxon>Paraburkholderia</taxon>
    </lineage>
</organism>
<keyword evidence="2" id="KW-1185">Reference proteome</keyword>
<name>A0ABN7HF76_9BURK</name>
<dbReference type="InterPro" id="IPR010710">
    <property type="entry name" value="DUF1289"/>
</dbReference>
<evidence type="ECO:0000313" key="1">
    <source>
        <dbReference type="EMBL" id="CAD6513599.1"/>
    </source>
</evidence>
<protein>
    <recommendedName>
        <fullName evidence="3">DUF1289 domain-containing protein</fullName>
    </recommendedName>
</protein>
<dbReference type="Proteomes" id="UP000656319">
    <property type="component" value="Unassembled WGS sequence"/>
</dbReference>
<dbReference type="PANTHER" id="PTHR35175:SF2">
    <property type="entry name" value="DUF1289 DOMAIN-CONTAINING PROTEIN"/>
    <property type="match status" value="1"/>
</dbReference>
<dbReference type="PANTHER" id="PTHR35175">
    <property type="entry name" value="DUF1289 DOMAIN-CONTAINING PROTEIN"/>
    <property type="match status" value="1"/>
</dbReference>
<dbReference type="Pfam" id="PF06945">
    <property type="entry name" value="DUF1289"/>
    <property type="match status" value="1"/>
</dbReference>
<evidence type="ECO:0008006" key="3">
    <source>
        <dbReference type="Google" id="ProtNLM"/>
    </source>
</evidence>
<reference evidence="1 2" key="1">
    <citation type="submission" date="2020-10" db="EMBL/GenBank/DDBJ databases">
        <authorList>
            <person name="Peeters C."/>
        </authorList>
    </citation>
    <scope>NUCLEOTIDE SEQUENCE [LARGE SCALE GENOMIC DNA]</scope>
    <source>
        <strain evidence="1 2">LMG 27952</strain>
    </source>
</reference>
<evidence type="ECO:0000313" key="2">
    <source>
        <dbReference type="Proteomes" id="UP000656319"/>
    </source>
</evidence>
<sequence>MTALHDSVTPPPSPCINLCRMDERSGLCEGCLRTIDEIAGWSTLDDAQKRAVWDSIETRHAEWVAKRFESQERTQGEKQ</sequence>
<comment type="caution">
    <text evidence="1">The sequence shown here is derived from an EMBL/GenBank/DDBJ whole genome shotgun (WGS) entry which is preliminary data.</text>
</comment>